<protein>
    <submittedName>
        <fullName evidence="1">Uncharacterized protein</fullName>
    </submittedName>
</protein>
<reference evidence="1" key="1">
    <citation type="submission" date="2018-05" db="EMBL/GenBank/DDBJ databases">
        <authorList>
            <person name="Lanie J.A."/>
            <person name="Ng W.-L."/>
            <person name="Kazmierczak K.M."/>
            <person name="Andrzejewski T.M."/>
            <person name="Davidsen T.M."/>
            <person name="Wayne K.J."/>
            <person name="Tettelin H."/>
            <person name="Glass J.I."/>
            <person name="Rusch D."/>
            <person name="Podicherti R."/>
            <person name="Tsui H.-C.T."/>
            <person name="Winkler M.E."/>
        </authorList>
    </citation>
    <scope>NUCLEOTIDE SEQUENCE</scope>
</reference>
<name>A0A382YW46_9ZZZZ</name>
<proteinExistence type="predicted"/>
<accession>A0A382YW46</accession>
<dbReference type="AlphaFoldDB" id="A0A382YW46"/>
<dbReference type="EMBL" id="UINC01178988">
    <property type="protein sequence ID" value="SVD87444.1"/>
    <property type="molecule type" value="Genomic_DNA"/>
</dbReference>
<feature type="non-terminal residue" evidence="1">
    <location>
        <position position="1"/>
    </location>
</feature>
<gene>
    <name evidence="1" type="ORF">METZ01_LOCUS440298</name>
</gene>
<sequence>KIKCIDKSNGKPLAGIPIKIFWDMENQNSSIITNSEGIANYEIKRIWSSAKNPVIKFQINYDDLYLKTPEQILRLDPKVFETNINIEGPKIFLSATVNNLGKVIDHKDLSATIKKYFVDLSSAEFVKSRSKADLELKYYINTEERSKRLNNKYPFFVYATGSLSIIRLENNEEIYSINLPESKGADFNQNIIAGKRAIKNVLKEINDEGLLGLN</sequence>
<organism evidence="1">
    <name type="scientific">marine metagenome</name>
    <dbReference type="NCBI Taxonomy" id="408172"/>
    <lineage>
        <taxon>unclassified sequences</taxon>
        <taxon>metagenomes</taxon>
        <taxon>ecological metagenomes</taxon>
    </lineage>
</organism>
<evidence type="ECO:0000313" key="1">
    <source>
        <dbReference type="EMBL" id="SVD87444.1"/>
    </source>
</evidence>